<dbReference type="AlphaFoldDB" id="I3NH32"/>
<dbReference type="GO" id="GO:0046872">
    <property type="term" value="F:metal ion binding"/>
    <property type="evidence" value="ECO:0007669"/>
    <property type="project" value="UniProtKB-KW"/>
</dbReference>
<dbReference type="PROSITE" id="PS01033">
    <property type="entry name" value="GLOBIN"/>
    <property type="match status" value="1"/>
</dbReference>
<dbReference type="PANTHER" id="PTHR46458:SF19">
    <property type="entry name" value="NEUROGLOBIN"/>
    <property type="match status" value="1"/>
</dbReference>
<dbReference type="Pfam" id="PF00042">
    <property type="entry name" value="Globin"/>
    <property type="match status" value="1"/>
</dbReference>
<protein>
    <recommendedName>
        <fullName evidence="10">Neuroglobin</fullName>
    </recommendedName>
    <alternativeName>
        <fullName evidence="11">Nitrite reductase</fullName>
    </alternativeName>
</protein>
<evidence type="ECO:0000256" key="9">
    <source>
        <dbReference type="ARBA" id="ARBA00023128"/>
    </source>
</evidence>
<evidence type="ECO:0000256" key="1">
    <source>
        <dbReference type="ARBA" id="ARBA00004305"/>
    </source>
</evidence>
<comment type="catalytic activity">
    <reaction evidence="14">
        <text>Fe(III)-heme b-[protein] + nitric oxide + H2O = Fe(II)-heme b-[protein] + nitrite + 2 H(+)</text>
        <dbReference type="Rhea" id="RHEA:77711"/>
        <dbReference type="Rhea" id="RHEA-COMP:18975"/>
        <dbReference type="Rhea" id="RHEA-COMP:18976"/>
        <dbReference type="ChEBI" id="CHEBI:15377"/>
        <dbReference type="ChEBI" id="CHEBI:15378"/>
        <dbReference type="ChEBI" id="CHEBI:16301"/>
        <dbReference type="ChEBI" id="CHEBI:16480"/>
        <dbReference type="ChEBI" id="CHEBI:55376"/>
        <dbReference type="ChEBI" id="CHEBI:60344"/>
    </reaction>
    <physiologicalReaction direction="right-to-left" evidence="14">
        <dbReference type="Rhea" id="RHEA:77713"/>
    </physiologicalReaction>
</comment>
<accession>I3NH32</accession>
<evidence type="ECO:0000259" key="16">
    <source>
        <dbReference type="PROSITE" id="PS01033"/>
    </source>
</evidence>
<dbReference type="Ensembl" id="ENSSTOT00000021129.2">
    <property type="protein sequence ID" value="ENSSTOP00000023679.2"/>
    <property type="gene ID" value="ENSSTOG00000024597.2"/>
</dbReference>
<keyword evidence="8" id="KW-0408">Iron</keyword>
<keyword evidence="9" id="KW-0496">Mitochondrion</keyword>
<evidence type="ECO:0000256" key="12">
    <source>
        <dbReference type="ARBA" id="ARBA00045651"/>
    </source>
</evidence>
<keyword evidence="7" id="KW-0560">Oxidoreductase</keyword>
<keyword evidence="15" id="KW-0813">Transport</keyword>
<sequence length="128" mass="14119">MERPEPELIRQSWRAVSRSPLEHGTVLFARVARASLSLLSLPWQVMLVIDTAVTNVEDLSSLEEYLAGLGRKHRAVGVKLSSFSTVGESLLYMLEKCLGPAFTPAMRAAWSQLYGLVVAAMSRGWDGE</sequence>
<comment type="function">
    <text evidence="12">Monomeric globin with a bis-histidyl six-coordinate heme-iron atom through which it can bind dioxygen, carbon monoxide and nitric oxide. Could help transport oxygen and increase its availability to the metabolically active neuronal tissues, though its low quantity in tissues as well as its high affinity for dioxygen, which may limit its oxygen-releasing ability, argue against it. The ferrous/deoxygenated form exhibits a nitrite reductase activity and it could produce nitric oxide which in turn inhibits cellular respiration in response to hypoxia. In its ferrous/deoxygenated state, it may also exhibit GDI (Guanine nucleotide Dissociation Inhibitor) activity toward heterotrimeric G-alpha proteins, thereby regulating signal transduction to facilitate neuroprotective responses in the wake of hypoxia and associated oxidative stress.</text>
</comment>
<evidence type="ECO:0000256" key="5">
    <source>
        <dbReference type="ARBA" id="ARBA00022617"/>
    </source>
</evidence>
<reference evidence="17" key="2">
    <citation type="submission" date="2025-08" db="UniProtKB">
        <authorList>
            <consortium name="Ensembl"/>
        </authorList>
    </citation>
    <scope>IDENTIFICATION</scope>
</reference>
<organism evidence="17 18">
    <name type="scientific">Ictidomys tridecemlineatus</name>
    <name type="common">Thirteen-lined ground squirrel</name>
    <name type="synonym">Spermophilus tridecemlineatus</name>
    <dbReference type="NCBI Taxonomy" id="43179"/>
    <lineage>
        <taxon>Eukaryota</taxon>
        <taxon>Metazoa</taxon>
        <taxon>Chordata</taxon>
        <taxon>Craniata</taxon>
        <taxon>Vertebrata</taxon>
        <taxon>Euteleostomi</taxon>
        <taxon>Mammalia</taxon>
        <taxon>Eutheria</taxon>
        <taxon>Euarchontoglires</taxon>
        <taxon>Glires</taxon>
        <taxon>Rodentia</taxon>
        <taxon>Sciuromorpha</taxon>
        <taxon>Sciuridae</taxon>
        <taxon>Xerinae</taxon>
        <taxon>Marmotini</taxon>
        <taxon>Ictidomys</taxon>
    </lineage>
</organism>
<evidence type="ECO:0000256" key="11">
    <source>
        <dbReference type="ARBA" id="ARBA00044549"/>
    </source>
</evidence>
<feature type="domain" description="Globin" evidence="16">
    <location>
        <begin position="1"/>
        <end position="126"/>
    </location>
</feature>
<evidence type="ECO:0000256" key="6">
    <source>
        <dbReference type="ARBA" id="ARBA00022723"/>
    </source>
</evidence>
<evidence type="ECO:0000256" key="15">
    <source>
        <dbReference type="RuleBase" id="RU000356"/>
    </source>
</evidence>
<gene>
    <name evidence="17" type="primary">NGB</name>
</gene>
<evidence type="ECO:0000256" key="14">
    <source>
        <dbReference type="ARBA" id="ARBA00048118"/>
    </source>
</evidence>
<evidence type="ECO:0000256" key="4">
    <source>
        <dbReference type="ARBA" id="ARBA00022490"/>
    </source>
</evidence>
<dbReference type="GeneTree" id="ENSGT00510000048375"/>
<keyword evidence="6" id="KW-0479">Metal-binding</keyword>
<dbReference type="EMBL" id="AGTP01020646">
    <property type="status" value="NOT_ANNOTATED_CDS"/>
    <property type="molecule type" value="Genomic_DNA"/>
</dbReference>
<dbReference type="SUPFAM" id="SSF46458">
    <property type="entry name" value="Globin-like"/>
    <property type="match status" value="1"/>
</dbReference>
<dbReference type="PANTHER" id="PTHR46458">
    <property type="entry name" value="BLR2807 PROTEIN"/>
    <property type="match status" value="1"/>
</dbReference>
<dbReference type="Proteomes" id="UP000005215">
    <property type="component" value="Unassembled WGS sequence"/>
</dbReference>
<keyword evidence="18" id="KW-1185">Reference proteome</keyword>
<dbReference type="GO" id="GO:0005759">
    <property type="term" value="C:mitochondrial matrix"/>
    <property type="evidence" value="ECO:0007669"/>
    <property type="project" value="UniProtKB-SubCell"/>
</dbReference>
<evidence type="ECO:0000256" key="10">
    <source>
        <dbReference type="ARBA" id="ARBA00040609"/>
    </source>
</evidence>
<evidence type="ECO:0000256" key="3">
    <source>
        <dbReference type="ARBA" id="ARBA00008705"/>
    </source>
</evidence>
<proteinExistence type="inferred from homology"/>
<evidence type="ECO:0000313" key="17">
    <source>
        <dbReference type="Ensembl" id="ENSSTOP00000023679.2"/>
    </source>
</evidence>
<name>I3NH32_ICTTR</name>
<evidence type="ECO:0000256" key="2">
    <source>
        <dbReference type="ARBA" id="ARBA00004514"/>
    </source>
</evidence>
<dbReference type="GO" id="GO:0005829">
    <property type="term" value="C:cytosol"/>
    <property type="evidence" value="ECO:0007669"/>
    <property type="project" value="UniProtKB-SubCell"/>
</dbReference>
<reference evidence="18" key="1">
    <citation type="submission" date="2011-11" db="EMBL/GenBank/DDBJ databases">
        <title>The Draft Genome of Spermophilus tridecemlineatus.</title>
        <authorList>
            <consortium name="The Broad Institute Genome Assembly &amp; Analysis Group"/>
            <consortium name="Computational R&amp;D Group"/>
            <consortium name="and Sequencing Platform"/>
            <person name="Di Palma F."/>
            <person name="Alfoldi J."/>
            <person name="Johnson J."/>
            <person name="Berlin A."/>
            <person name="Gnerre S."/>
            <person name="Jaffe D."/>
            <person name="MacCallum I."/>
            <person name="Young S."/>
            <person name="Walker B.J."/>
            <person name="Lindblad-Toh K."/>
        </authorList>
    </citation>
    <scope>NUCLEOTIDE SEQUENCE [LARGE SCALE GENOMIC DNA]</scope>
</reference>
<evidence type="ECO:0000256" key="7">
    <source>
        <dbReference type="ARBA" id="ARBA00023002"/>
    </source>
</evidence>
<dbReference type="InterPro" id="IPR000971">
    <property type="entry name" value="Globin"/>
</dbReference>
<evidence type="ECO:0000313" key="18">
    <source>
        <dbReference type="Proteomes" id="UP000005215"/>
    </source>
</evidence>
<dbReference type="Gene3D" id="1.10.490.10">
    <property type="entry name" value="Globins"/>
    <property type="match status" value="1"/>
</dbReference>
<dbReference type="GO" id="GO:0016491">
    <property type="term" value="F:oxidoreductase activity"/>
    <property type="evidence" value="ECO:0007669"/>
    <property type="project" value="UniProtKB-KW"/>
</dbReference>
<comment type="similarity">
    <text evidence="3 15">Belongs to the globin family.</text>
</comment>
<reference evidence="17" key="3">
    <citation type="submission" date="2025-09" db="UniProtKB">
        <authorList>
            <consortium name="Ensembl"/>
        </authorList>
    </citation>
    <scope>IDENTIFICATION</scope>
</reference>
<dbReference type="GO" id="GO:0020037">
    <property type="term" value="F:heme binding"/>
    <property type="evidence" value="ECO:0007669"/>
    <property type="project" value="InterPro"/>
</dbReference>
<dbReference type="GO" id="GO:0019825">
    <property type="term" value="F:oxygen binding"/>
    <property type="evidence" value="ECO:0007669"/>
    <property type="project" value="InterPro"/>
</dbReference>
<comment type="subunit">
    <text evidence="13">Monomer. Homodimer and homotetramer; disulfide-linked. Mainly monomeric but also detected as part of homodimers and homotetramers. Interacts with 14-3-3 proteins; regulates the phosphorylation of NGB. Could interact (ferrous form) with G-alpha(i) proteins (GTP-bound form).</text>
</comment>
<dbReference type="InterPro" id="IPR009050">
    <property type="entry name" value="Globin-like_sf"/>
</dbReference>
<dbReference type="GO" id="GO:0005344">
    <property type="term" value="F:oxygen carrier activity"/>
    <property type="evidence" value="ECO:0007669"/>
    <property type="project" value="UniProtKB-KW"/>
</dbReference>
<keyword evidence="15" id="KW-0561">Oxygen transport</keyword>
<comment type="subcellular location">
    <subcellularLocation>
        <location evidence="2">Cytoplasm</location>
        <location evidence="2">Cytosol</location>
    </subcellularLocation>
    <subcellularLocation>
        <location evidence="1">Mitochondrion matrix</location>
    </subcellularLocation>
</comment>
<dbReference type="InterPro" id="IPR012292">
    <property type="entry name" value="Globin/Proto"/>
</dbReference>
<dbReference type="HOGENOM" id="CLU_003827_13_5_1"/>
<keyword evidence="4" id="KW-0963">Cytoplasm</keyword>
<evidence type="ECO:0000256" key="8">
    <source>
        <dbReference type="ARBA" id="ARBA00023004"/>
    </source>
</evidence>
<dbReference type="InterPro" id="IPR050532">
    <property type="entry name" value="Globin-like_OT"/>
</dbReference>
<dbReference type="EMBL" id="AGTP01020647">
    <property type="status" value="NOT_ANNOTATED_CDS"/>
    <property type="molecule type" value="Genomic_DNA"/>
</dbReference>
<keyword evidence="5 15" id="KW-0349">Heme</keyword>
<evidence type="ECO:0000256" key="13">
    <source>
        <dbReference type="ARBA" id="ARBA00046742"/>
    </source>
</evidence>